<reference evidence="2 3" key="1">
    <citation type="submission" date="2019-07" db="EMBL/GenBank/DDBJ databases">
        <title>The First High-Quality Draft Genome Sequence of the Causal Agent of the Current Panama Disease Epidemic.</title>
        <authorList>
            <person name="Warmington R.J."/>
            <person name="Kay W."/>
            <person name="Jeffries A."/>
            <person name="Bebber D."/>
            <person name="Moore K."/>
            <person name="Studholme D.J."/>
        </authorList>
    </citation>
    <scope>NUCLEOTIDE SEQUENCE [LARGE SCALE GENOMIC DNA]</scope>
    <source>
        <strain evidence="2 3">TR4</strain>
    </source>
</reference>
<organism evidence="2 3">
    <name type="scientific">Fusarium oxysporum f. sp. cubense</name>
    <dbReference type="NCBI Taxonomy" id="61366"/>
    <lineage>
        <taxon>Eukaryota</taxon>
        <taxon>Fungi</taxon>
        <taxon>Dikarya</taxon>
        <taxon>Ascomycota</taxon>
        <taxon>Pezizomycotina</taxon>
        <taxon>Sordariomycetes</taxon>
        <taxon>Hypocreomycetidae</taxon>
        <taxon>Hypocreales</taxon>
        <taxon>Nectriaceae</taxon>
        <taxon>Fusarium</taxon>
        <taxon>Fusarium oxysporum species complex</taxon>
    </lineage>
</organism>
<sequence>MGMGTKILVELDGDLQGLNLKVKGGVCYQCRGLLVANRLSQVLGSVAVFRTPSAPRRSHHDRENNKTQPEAEAAEEEKETVGDDRNVTRW</sequence>
<dbReference type="AlphaFoldDB" id="A0A5C6T8E8"/>
<evidence type="ECO:0000313" key="2">
    <source>
        <dbReference type="EMBL" id="TXC06021.1"/>
    </source>
</evidence>
<comment type="caution">
    <text evidence="2">The sequence shown here is derived from an EMBL/GenBank/DDBJ whole genome shotgun (WGS) entry which is preliminary data.</text>
</comment>
<proteinExistence type="predicted"/>
<accession>A0A5C6T8E8</accession>
<dbReference type="Proteomes" id="UP000321331">
    <property type="component" value="Unassembled WGS sequence"/>
</dbReference>
<name>A0A5C6T8E8_FUSOC</name>
<gene>
    <name evidence="2" type="ORF">FocTR4_00010162</name>
</gene>
<protein>
    <submittedName>
        <fullName evidence="2">Uncharacterized protein</fullName>
    </submittedName>
</protein>
<feature type="compositionally biased region" description="Basic and acidic residues" evidence="1">
    <location>
        <begin position="79"/>
        <end position="90"/>
    </location>
</feature>
<dbReference type="EMBL" id="VMNF01000006">
    <property type="protein sequence ID" value="TXC06021.1"/>
    <property type="molecule type" value="Genomic_DNA"/>
</dbReference>
<feature type="region of interest" description="Disordered" evidence="1">
    <location>
        <begin position="51"/>
        <end position="90"/>
    </location>
</feature>
<evidence type="ECO:0000313" key="3">
    <source>
        <dbReference type="Proteomes" id="UP000321331"/>
    </source>
</evidence>
<evidence type="ECO:0000256" key="1">
    <source>
        <dbReference type="SAM" id="MobiDB-lite"/>
    </source>
</evidence>